<evidence type="ECO:0000256" key="4">
    <source>
        <dbReference type="ARBA" id="ARBA00022741"/>
    </source>
</evidence>
<evidence type="ECO:0000256" key="5">
    <source>
        <dbReference type="ARBA" id="ARBA00022777"/>
    </source>
</evidence>
<keyword evidence="4" id="KW-0547">Nucleotide-binding</keyword>
<comment type="caution">
    <text evidence="10">The sequence shown here is derived from an EMBL/GenBank/DDBJ whole genome shotgun (WGS) entry which is preliminary data.</text>
</comment>
<dbReference type="GO" id="GO:0004673">
    <property type="term" value="F:protein histidine kinase activity"/>
    <property type="evidence" value="ECO:0007669"/>
    <property type="project" value="UniProtKB-EC"/>
</dbReference>
<keyword evidence="8" id="KW-0812">Transmembrane</keyword>
<sequence length="336" mass="37165">ALRAVQLRIAIAGLMVALLAALIGLLVSRRISRPLEQLKRGAEQFARGDLSGKLAVGHSQEIASLAETMNQMAAELDKRIRAAVGQRNQREAILSSMVEGVLAVDSQQRLISLNRAGSRLLGVEPYALAKEIPEWFVALADQPPPLATKAEAEAAGDLRLGHHDNQAMPYAHELTDPAADGEPVTRDKLWVFMSSQETTLVSPAMFDEFMLGYQMPIMAKFGLVSYGCCEDLTRKIDLLKKVPNMRRISVTPWADVAKCAEQIGTDYVMSWRPSPSEMICRGFDPDRVRKLVREGLDAARPCHVDVTLKDVETIGGNFDNLIEWTRIVRDIVEDYA</sequence>
<comment type="catalytic activity">
    <reaction evidence="1">
        <text>ATP + protein L-histidine = ADP + protein N-phospho-L-histidine.</text>
        <dbReference type="EC" id="2.7.13.3"/>
    </reaction>
</comment>
<dbReference type="GO" id="GO:0030295">
    <property type="term" value="F:protein kinase activator activity"/>
    <property type="evidence" value="ECO:0007669"/>
    <property type="project" value="TreeGrafter"/>
</dbReference>
<evidence type="ECO:0000259" key="9">
    <source>
        <dbReference type="PROSITE" id="PS50885"/>
    </source>
</evidence>
<dbReference type="SUPFAM" id="SSF55785">
    <property type="entry name" value="PYP-like sensor domain (PAS domain)"/>
    <property type="match status" value="1"/>
</dbReference>
<dbReference type="GO" id="GO:0016020">
    <property type="term" value="C:membrane"/>
    <property type="evidence" value="ECO:0007669"/>
    <property type="project" value="UniProtKB-SubCell"/>
</dbReference>
<gene>
    <name evidence="10" type="ORF">LCGC14_2274970</name>
</gene>
<dbReference type="Pfam" id="PF00672">
    <property type="entry name" value="HAMP"/>
    <property type="match status" value="1"/>
</dbReference>
<dbReference type="GO" id="GO:0005524">
    <property type="term" value="F:ATP binding"/>
    <property type="evidence" value="ECO:0007669"/>
    <property type="project" value="UniProtKB-KW"/>
</dbReference>
<keyword evidence="7" id="KW-0902">Two-component regulatory system</keyword>
<keyword evidence="3" id="KW-0808">Transferase</keyword>
<feature type="transmembrane region" description="Helical" evidence="8">
    <location>
        <begin position="6"/>
        <end position="27"/>
    </location>
</feature>
<evidence type="ECO:0000313" key="10">
    <source>
        <dbReference type="EMBL" id="KKL53486.1"/>
    </source>
</evidence>
<evidence type="ECO:0000256" key="6">
    <source>
        <dbReference type="ARBA" id="ARBA00022840"/>
    </source>
</evidence>
<dbReference type="InterPro" id="IPR038071">
    <property type="entry name" value="UROD/MetE-like_sf"/>
</dbReference>
<reference evidence="10" key="1">
    <citation type="journal article" date="2015" name="Nature">
        <title>Complex archaea that bridge the gap between prokaryotes and eukaryotes.</title>
        <authorList>
            <person name="Spang A."/>
            <person name="Saw J.H."/>
            <person name="Jorgensen S.L."/>
            <person name="Zaremba-Niedzwiedzka K."/>
            <person name="Martijn J."/>
            <person name="Lind A.E."/>
            <person name="van Eijk R."/>
            <person name="Schleper C."/>
            <person name="Guy L."/>
            <person name="Ettema T.J."/>
        </authorList>
    </citation>
    <scope>NUCLEOTIDE SEQUENCE</scope>
</reference>
<dbReference type="InterPro" id="IPR035965">
    <property type="entry name" value="PAS-like_dom_sf"/>
</dbReference>
<name>A0A0F9DI31_9ZZZZ</name>
<dbReference type="GO" id="GO:0007234">
    <property type="term" value="P:osmosensory signaling via phosphorelay pathway"/>
    <property type="evidence" value="ECO:0007669"/>
    <property type="project" value="TreeGrafter"/>
</dbReference>
<dbReference type="InterPro" id="IPR003660">
    <property type="entry name" value="HAMP_dom"/>
</dbReference>
<keyword evidence="8" id="KW-0472">Membrane</keyword>
<dbReference type="PROSITE" id="PS50885">
    <property type="entry name" value="HAMP"/>
    <property type="match status" value="1"/>
</dbReference>
<keyword evidence="6" id="KW-0067">ATP-binding</keyword>
<protein>
    <recommendedName>
        <fullName evidence="2">histidine kinase</fullName>
        <ecNumber evidence="2">2.7.13.3</ecNumber>
    </recommendedName>
</protein>
<organism evidence="10">
    <name type="scientific">marine sediment metagenome</name>
    <dbReference type="NCBI Taxonomy" id="412755"/>
    <lineage>
        <taxon>unclassified sequences</taxon>
        <taxon>metagenomes</taxon>
        <taxon>ecological metagenomes</taxon>
    </lineage>
</organism>
<dbReference type="EMBL" id="LAZR01031527">
    <property type="protein sequence ID" value="KKL53486.1"/>
    <property type="molecule type" value="Genomic_DNA"/>
</dbReference>
<dbReference type="PANTHER" id="PTHR42878:SF7">
    <property type="entry name" value="SENSOR HISTIDINE KINASE GLRK"/>
    <property type="match status" value="1"/>
</dbReference>
<evidence type="ECO:0000256" key="7">
    <source>
        <dbReference type="ARBA" id="ARBA00023012"/>
    </source>
</evidence>
<dbReference type="SUPFAM" id="SSF158472">
    <property type="entry name" value="HAMP domain-like"/>
    <property type="match status" value="1"/>
</dbReference>
<evidence type="ECO:0000256" key="2">
    <source>
        <dbReference type="ARBA" id="ARBA00012438"/>
    </source>
</evidence>
<dbReference type="Gene3D" id="6.10.340.10">
    <property type="match status" value="1"/>
</dbReference>
<dbReference type="AlphaFoldDB" id="A0A0F9DI31"/>
<dbReference type="PANTHER" id="PTHR42878">
    <property type="entry name" value="TWO-COMPONENT HISTIDINE KINASE"/>
    <property type="match status" value="1"/>
</dbReference>
<dbReference type="Gene3D" id="3.30.450.20">
    <property type="entry name" value="PAS domain"/>
    <property type="match status" value="1"/>
</dbReference>
<evidence type="ECO:0000256" key="8">
    <source>
        <dbReference type="SAM" id="Phobius"/>
    </source>
</evidence>
<dbReference type="GO" id="GO:0000156">
    <property type="term" value="F:phosphorelay response regulator activity"/>
    <property type="evidence" value="ECO:0007669"/>
    <property type="project" value="TreeGrafter"/>
</dbReference>
<feature type="domain" description="HAMP" evidence="9">
    <location>
        <begin position="29"/>
        <end position="81"/>
    </location>
</feature>
<dbReference type="CDD" id="cd06225">
    <property type="entry name" value="HAMP"/>
    <property type="match status" value="1"/>
</dbReference>
<dbReference type="InterPro" id="IPR050351">
    <property type="entry name" value="BphY/WalK/GraS-like"/>
</dbReference>
<accession>A0A0F9DI31</accession>
<keyword evidence="8" id="KW-1133">Transmembrane helix</keyword>
<proteinExistence type="predicted"/>
<keyword evidence="5" id="KW-0418">Kinase</keyword>
<evidence type="ECO:0000256" key="1">
    <source>
        <dbReference type="ARBA" id="ARBA00000085"/>
    </source>
</evidence>
<dbReference type="SMART" id="SM00304">
    <property type="entry name" value="HAMP"/>
    <property type="match status" value="1"/>
</dbReference>
<dbReference type="Gene3D" id="3.20.20.210">
    <property type="match status" value="1"/>
</dbReference>
<dbReference type="EC" id="2.7.13.3" evidence="2"/>
<evidence type="ECO:0000256" key="3">
    <source>
        <dbReference type="ARBA" id="ARBA00022679"/>
    </source>
</evidence>
<feature type="non-terminal residue" evidence="10">
    <location>
        <position position="1"/>
    </location>
</feature>